<dbReference type="GO" id="GO:0090729">
    <property type="term" value="F:toxin activity"/>
    <property type="evidence" value="ECO:0007669"/>
    <property type="project" value="UniProtKB-KW"/>
</dbReference>
<comment type="subcellular location">
    <subcellularLocation>
        <location evidence="1">Secreted</location>
    </subcellularLocation>
</comment>
<organism evidence="8">
    <name type="scientific">Triatoma infestans</name>
    <name type="common">Assassin bug</name>
    <dbReference type="NCBI Taxonomy" id="30076"/>
    <lineage>
        <taxon>Eukaryota</taxon>
        <taxon>Metazoa</taxon>
        <taxon>Ecdysozoa</taxon>
        <taxon>Arthropoda</taxon>
        <taxon>Hexapoda</taxon>
        <taxon>Insecta</taxon>
        <taxon>Pterygota</taxon>
        <taxon>Neoptera</taxon>
        <taxon>Paraneoptera</taxon>
        <taxon>Hemiptera</taxon>
        <taxon>Heteroptera</taxon>
        <taxon>Panheteroptera</taxon>
        <taxon>Cimicomorpha</taxon>
        <taxon>Reduviidae</taxon>
        <taxon>Triatominae</taxon>
        <taxon>Triatoma</taxon>
    </lineage>
</organism>
<keyword evidence="3" id="KW-0800">Toxin</keyword>
<dbReference type="InterPro" id="IPR012674">
    <property type="entry name" value="Calycin"/>
</dbReference>
<dbReference type="AlphaFoldDB" id="A0A023FB50"/>
<evidence type="ECO:0000313" key="8">
    <source>
        <dbReference type="EMBL" id="JAC18580.1"/>
    </source>
</evidence>
<proteinExistence type="evidence at transcript level"/>
<keyword evidence="2" id="KW-0964">Secreted</keyword>
<sequence length="191" mass="21318">MKTIITVIFAGILTYTGARNPGCQVPNGLHAMGRGFNSNSFFTGSWYVTHMMDATNAYDAVCREYKTNVENNKIKLETDGDYTQGVNKHYTTTCSSDIPVIQHGTILLKCQRSNLNGDTVTFISSSLLWTIIETDYKDYALAYRCTRLDDGSIHSGNLVLLQRTKTADGSKAKEIITKNKLDFGKFKKMNC</sequence>
<comment type="similarity">
    <text evidence="6">Belongs to the calycin superfamily. Triabin family.</text>
</comment>
<dbReference type="GO" id="GO:0005576">
    <property type="term" value="C:extracellular region"/>
    <property type="evidence" value="ECO:0007669"/>
    <property type="project" value="UniProtKB-SubCell"/>
</dbReference>
<evidence type="ECO:0000256" key="3">
    <source>
        <dbReference type="ARBA" id="ARBA00022656"/>
    </source>
</evidence>
<dbReference type="GO" id="GO:0030682">
    <property type="term" value="P:symbiont-mediated perturbation of host defenses"/>
    <property type="evidence" value="ECO:0007669"/>
    <property type="project" value="InterPro"/>
</dbReference>
<evidence type="ECO:0000256" key="7">
    <source>
        <dbReference type="SAM" id="SignalP"/>
    </source>
</evidence>
<feature type="chain" id="PRO_5001520611" evidence="7">
    <location>
        <begin position="19"/>
        <end position="191"/>
    </location>
</feature>
<name>A0A023FB50_TRIIF</name>
<feature type="signal peptide" evidence="7">
    <location>
        <begin position="1"/>
        <end position="18"/>
    </location>
</feature>
<evidence type="ECO:0000256" key="1">
    <source>
        <dbReference type="ARBA" id="ARBA00004613"/>
    </source>
</evidence>
<dbReference type="EMBL" id="GBBI01000132">
    <property type="protein sequence ID" value="JAC18580.1"/>
    <property type="molecule type" value="mRNA"/>
</dbReference>
<keyword evidence="5" id="KW-1199">Hemostasis impairing toxin</keyword>
<dbReference type="CDD" id="cd19423">
    <property type="entry name" value="lipocalin_LTBP1-like"/>
    <property type="match status" value="1"/>
</dbReference>
<keyword evidence="4 7" id="KW-0732">Signal</keyword>
<dbReference type="InterPro" id="IPR005657">
    <property type="entry name" value="Triabi/Procalin"/>
</dbReference>
<dbReference type="Pfam" id="PF03973">
    <property type="entry name" value="Triabin"/>
    <property type="match status" value="1"/>
</dbReference>
<evidence type="ECO:0000256" key="4">
    <source>
        <dbReference type="ARBA" id="ARBA00022729"/>
    </source>
</evidence>
<reference evidence="8" key="1">
    <citation type="journal article" date="2014" name="PLoS Negl. Trop. Dis.">
        <title>An updated insight into the Sialotranscriptome of Triatoma infestans: developmental stage and geographic variations.</title>
        <authorList>
            <person name="Schwarz A."/>
            <person name="Medrano-Mercado N."/>
            <person name="Schaub G.A."/>
            <person name="Struchiner C.J."/>
            <person name="Bargues M.D."/>
            <person name="Levy M.Z."/>
            <person name="Ribeiro J.M."/>
        </authorList>
    </citation>
    <scope>NUCLEOTIDE SEQUENCE</scope>
    <source>
        <strain evidence="8">Chile</strain>
        <tissue evidence="8">Salivary glands</tissue>
    </source>
</reference>
<accession>A0A023FB50</accession>
<evidence type="ECO:0000256" key="5">
    <source>
        <dbReference type="ARBA" id="ARBA00023240"/>
    </source>
</evidence>
<dbReference type="Gene3D" id="2.40.128.20">
    <property type="match status" value="1"/>
</dbReference>
<dbReference type="SUPFAM" id="SSF50814">
    <property type="entry name" value="Lipocalins"/>
    <property type="match status" value="1"/>
</dbReference>
<evidence type="ECO:0000256" key="2">
    <source>
        <dbReference type="ARBA" id="ARBA00022525"/>
    </source>
</evidence>
<evidence type="ECO:0000256" key="6">
    <source>
        <dbReference type="ARBA" id="ARBA00034121"/>
    </source>
</evidence>
<protein>
    <submittedName>
        <fullName evidence="8">Putative salivary lipocalin</fullName>
    </submittedName>
</protein>